<organism evidence="2 3">
    <name type="scientific">Oleiphilus messinensis</name>
    <dbReference type="NCBI Taxonomy" id="141451"/>
    <lineage>
        <taxon>Bacteria</taxon>
        <taxon>Pseudomonadati</taxon>
        <taxon>Pseudomonadota</taxon>
        <taxon>Gammaproteobacteria</taxon>
        <taxon>Oceanospirillales</taxon>
        <taxon>Oleiphilaceae</taxon>
        <taxon>Oleiphilus</taxon>
    </lineage>
</organism>
<name>A0A1Y0I515_9GAMM</name>
<dbReference type="InterPro" id="IPR001466">
    <property type="entry name" value="Beta-lactam-related"/>
</dbReference>
<proteinExistence type="predicted"/>
<dbReference type="OrthoDB" id="5705574at2"/>
<dbReference type="InterPro" id="IPR012338">
    <property type="entry name" value="Beta-lactam/transpept-like"/>
</dbReference>
<evidence type="ECO:0000259" key="1">
    <source>
        <dbReference type="Pfam" id="PF00144"/>
    </source>
</evidence>
<dbReference type="InterPro" id="IPR052907">
    <property type="entry name" value="Beta-lactamase/esterase"/>
</dbReference>
<dbReference type="SUPFAM" id="SSF56601">
    <property type="entry name" value="beta-lactamase/transpeptidase-like"/>
    <property type="match status" value="1"/>
</dbReference>
<dbReference type="RefSeq" id="WP_157678109.1">
    <property type="nucleotide sequence ID" value="NZ_CP021425.1"/>
</dbReference>
<dbReference type="Proteomes" id="UP000196027">
    <property type="component" value="Chromosome"/>
</dbReference>
<accession>A0A1Y0I515</accession>
<dbReference type="PANTHER" id="PTHR43319">
    <property type="entry name" value="BETA-LACTAMASE-RELATED"/>
    <property type="match status" value="1"/>
</dbReference>
<dbReference type="AlphaFoldDB" id="A0A1Y0I515"/>
<dbReference type="KEGG" id="ome:OLMES_0440"/>
<gene>
    <name evidence="2" type="ORF">OLMES_0440</name>
</gene>
<sequence>MAGTCKPQFSAVKEAFIENLSTRGEIGAAVSVTLNGERVVDLWGGFCDGQKTRPWQEDTLVCVMSATKAIASLAILALADRGLISVDDPVAKYWPAFGQFGKEDISIRCVLAQMAGLPVAEKAPEGSLYYPGVIEAALEVQTPRWKPWTQPCYHSFTHGPLCQKIMLKVTGKTLGAFLREDLLGPLGIEFYLGMNEEQINRCADISIAEGVPSLLKMQKPGTLMYEAWRPMPKSHNFFQDPQFRSYEFASGNGHSNARALAAIYGILSKGGSHNGHHIIGSEVLNDAIREQWDACEAITERDFRYGTGFMLNNPYFKIGTNRSSFGHPGLGGPMGFADPENQLGFGYCCNYVHAIQDTGPCAEALISSLYDSL</sequence>
<reference evidence="2 3" key="1">
    <citation type="submission" date="2017-05" db="EMBL/GenBank/DDBJ databases">
        <title>Genomic insights into alkan degradation activity of Oleiphilus messinensis.</title>
        <authorList>
            <person name="Kozyavkin S.A."/>
            <person name="Slesarev A.I."/>
            <person name="Golyshin P.N."/>
            <person name="Korzhenkov A."/>
            <person name="Golyshina O.N."/>
            <person name="Toshchakov S.V."/>
        </authorList>
    </citation>
    <scope>NUCLEOTIDE SEQUENCE [LARGE SCALE GENOMIC DNA]</scope>
    <source>
        <strain evidence="2 3">ME102</strain>
    </source>
</reference>
<dbReference type="Pfam" id="PF00144">
    <property type="entry name" value="Beta-lactamase"/>
    <property type="match status" value="1"/>
</dbReference>
<dbReference type="EMBL" id="CP021425">
    <property type="protein sequence ID" value="ARU54544.1"/>
    <property type="molecule type" value="Genomic_DNA"/>
</dbReference>
<keyword evidence="3" id="KW-1185">Reference proteome</keyword>
<feature type="domain" description="Beta-lactamase-related" evidence="1">
    <location>
        <begin position="17"/>
        <end position="361"/>
    </location>
</feature>
<dbReference type="PANTHER" id="PTHR43319:SF3">
    <property type="entry name" value="BETA-LACTAMASE-RELATED DOMAIN-CONTAINING PROTEIN"/>
    <property type="match status" value="1"/>
</dbReference>
<evidence type="ECO:0000313" key="2">
    <source>
        <dbReference type="EMBL" id="ARU54544.1"/>
    </source>
</evidence>
<protein>
    <submittedName>
        <fullName evidence="2">Beta-lactamase</fullName>
    </submittedName>
</protein>
<evidence type="ECO:0000313" key="3">
    <source>
        <dbReference type="Proteomes" id="UP000196027"/>
    </source>
</evidence>
<dbReference type="Gene3D" id="3.40.710.10">
    <property type="entry name" value="DD-peptidase/beta-lactamase superfamily"/>
    <property type="match status" value="1"/>
</dbReference>